<evidence type="ECO:0000256" key="3">
    <source>
        <dbReference type="ARBA" id="ARBA00023016"/>
    </source>
</evidence>
<dbReference type="PANTHER" id="PTHR32263:SF5">
    <property type="entry name" value="INACTIVE POLY [ADP-RIBOSE] POLYMERASE SRO1-RELATED"/>
    <property type="match status" value="1"/>
</dbReference>
<dbReference type="Pfam" id="PF12174">
    <property type="entry name" value="RST"/>
    <property type="match status" value="1"/>
</dbReference>
<dbReference type="InterPro" id="IPR057823">
    <property type="entry name" value="WWE_RCD1"/>
</dbReference>
<dbReference type="PANTHER" id="PTHR32263">
    <property type="entry name" value="INACTIVE POLY [ADP-RIBOSE] POLYMERASE SRO4-RELATED"/>
    <property type="match status" value="1"/>
</dbReference>
<evidence type="ECO:0000313" key="8">
    <source>
        <dbReference type="Proteomes" id="UP001412067"/>
    </source>
</evidence>
<keyword evidence="2" id="KW-0217">Developmental protein</keyword>
<evidence type="ECO:0000256" key="4">
    <source>
        <dbReference type="ARBA" id="ARBA00023242"/>
    </source>
</evidence>
<proteinExistence type="predicted"/>
<feature type="domain" description="RST" evidence="6">
    <location>
        <begin position="508"/>
        <end position="579"/>
    </location>
</feature>
<protein>
    <submittedName>
        <fullName evidence="7">Inactive poly [ADP-ribose] polymerase RCD1</fullName>
    </submittedName>
</protein>
<evidence type="ECO:0000313" key="7">
    <source>
        <dbReference type="EMBL" id="KAK8950520.1"/>
    </source>
</evidence>
<evidence type="ECO:0000256" key="2">
    <source>
        <dbReference type="ARBA" id="ARBA00022473"/>
    </source>
</evidence>
<accession>A0ABR2LUB8</accession>
<dbReference type="InterPro" id="IPR012317">
    <property type="entry name" value="Poly(ADP-ribose)pol_cat_dom"/>
</dbReference>
<organism evidence="7 8">
    <name type="scientific">Platanthera guangdongensis</name>
    <dbReference type="NCBI Taxonomy" id="2320717"/>
    <lineage>
        <taxon>Eukaryota</taxon>
        <taxon>Viridiplantae</taxon>
        <taxon>Streptophyta</taxon>
        <taxon>Embryophyta</taxon>
        <taxon>Tracheophyta</taxon>
        <taxon>Spermatophyta</taxon>
        <taxon>Magnoliopsida</taxon>
        <taxon>Liliopsida</taxon>
        <taxon>Asparagales</taxon>
        <taxon>Orchidaceae</taxon>
        <taxon>Orchidoideae</taxon>
        <taxon>Orchideae</taxon>
        <taxon>Orchidinae</taxon>
        <taxon>Platanthera</taxon>
    </lineage>
</organism>
<dbReference type="Pfam" id="PF23467">
    <property type="entry name" value="WWE_5"/>
    <property type="match status" value="1"/>
</dbReference>
<feature type="domain" description="PARP catalytic" evidence="5">
    <location>
        <begin position="239"/>
        <end position="471"/>
    </location>
</feature>
<gene>
    <name evidence="7" type="primary">RCD1</name>
    <name evidence="7" type="ORF">KSP40_PGU012857</name>
</gene>
<keyword evidence="8" id="KW-1185">Reference proteome</keyword>
<evidence type="ECO:0000259" key="6">
    <source>
        <dbReference type="PROSITE" id="PS51879"/>
    </source>
</evidence>
<dbReference type="PROSITE" id="PS51879">
    <property type="entry name" value="RST"/>
    <property type="match status" value="1"/>
</dbReference>
<comment type="subcellular location">
    <subcellularLocation>
        <location evidence="1">Nucleus</location>
    </subcellularLocation>
</comment>
<evidence type="ECO:0000259" key="5">
    <source>
        <dbReference type="PROSITE" id="PS51059"/>
    </source>
</evidence>
<comment type="caution">
    <text evidence="7">The sequence shown here is derived from an EMBL/GenBank/DDBJ whole genome shotgun (WGS) entry which is preliminary data.</text>
</comment>
<dbReference type="SUPFAM" id="SSF56399">
    <property type="entry name" value="ADP-ribosylation"/>
    <property type="match status" value="1"/>
</dbReference>
<dbReference type="InterPro" id="IPR022003">
    <property type="entry name" value="RST"/>
</dbReference>
<keyword evidence="3" id="KW-0346">Stress response</keyword>
<dbReference type="Gene3D" id="3.90.228.10">
    <property type="match status" value="1"/>
</dbReference>
<evidence type="ECO:0000256" key="1">
    <source>
        <dbReference type="ARBA" id="ARBA00004123"/>
    </source>
</evidence>
<sequence>MDVPNEKVLDSVGVIYNNATETGKLSFTPHFSDDHVRITYPSSGDLVLKYCEMIKPKECKGSFSLPNEKCTVKNYRNFMKSGFIHRLLFYKNNKWIDFTRDIIGLVREDFQARKAIIEVTCQDQQFLLDFVRMLSIDTKTGFSKPLAWIDEHGKCFSPEKYPEFCAPPGFLIEQSVHVPCASNSTHELDSLCVSASGSSNSEYSHDKKNQTKCRKPSLDNDPTILMVEMVGENDPCSPIPSRIVNSGMEQVNATATVNRQLICGTVQRIFLSGMSPYVNAKDIFSISRAPIVDQLGEFRFNSFLKHVEIMKKLRGVSNVRYAWLPATKCSAEDIMSHGVMSFEKLVHGCTYGVGIHLAPLSCPNICLKACSQIAIHSATYSDVDENGLSYMMLCRIIMGNAELVDPGSKQFQPTNDNFDSGVDDFQTPKHYIIWDINMHTHIFPDYVVAFKLPVKAKDFLEEKENASYGTGVTGSSSPVSVLQDGIANPLIVPAEQSPGKNRAFGRFPKPTSPWMPFSMLFAAISTKVPAKDMDLVNTYYEEFKKRKMNRLELVKRLRDIIGDKLLISTIMRLQHRLPLTATREPQPLTYSSKKLQAIKP</sequence>
<keyword evidence="4" id="KW-0539">Nucleus</keyword>
<name>A0ABR2LUB8_9ASPA</name>
<reference evidence="7 8" key="1">
    <citation type="journal article" date="2022" name="Nat. Plants">
        <title>Genomes of leafy and leafless Platanthera orchids illuminate the evolution of mycoheterotrophy.</title>
        <authorList>
            <person name="Li M.H."/>
            <person name="Liu K.W."/>
            <person name="Li Z."/>
            <person name="Lu H.C."/>
            <person name="Ye Q.L."/>
            <person name="Zhang D."/>
            <person name="Wang J.Y."/>
            <person name="Li Y.F."/>
            <person name="Zhong Z.M."/>
            <person name="Liu X."/>
            <person name="Yu X."/>
            <person name="Liu D.K."/>
            <person name="Tu X.D."/>
            <person name="Liu B."/>
            <person name="Hao Y."/>
            <person name="Liao X.Y."/>
            <person name="Jiang Y.T."/>
            <person name="Sun W.H."/>
            <person name="Chen J."/>
            <person name="Chen Y.Q."/>
            <person name="Ai Y."/>
            <person name="Zhai J.W."/>
            <person name="Wu S.S."/>
            <person name="Zhou Z."/>
            <person name="Hsiao Y.Y."/>
            <person name="Wu W.L."/>
            <person name="Chen Y.Y."/>
            <person name="Lin Y.F."/>
            <person name="Hsu J.L."/>
            <person name="Li C.Y."/>
            <person name="Wang Z.W."/>
            <person name="Zhao X."/>
            <person name="Zhong W.Y."/>
            <person name="Ma X.K."/>
            <person name="Ma L."/>
            <person name="Huang J."/>
            <person name="Chen G.Z."/>
            <person name="Huang M.Z."/>
            <person name="Huang L."/>
            <person name="Peng D.H."/>
            <person name="Luo Y.B."/>
            <person name="Zou S.Q."/>
            <person name="Chen S.P."/>
            <person name="Lan S."/>
            <person name="Tsai W.C."/>
            <person name="Van de Peer Y."/>
            <person name="Liu Z.J."/>
        </authorList>
    </citation>
    <scope>NUCLEOTIDE SEQUENCE [LARGE SCALE GENOMIC DNA]</scope>
    <source>
        <strain evidence="7">Lor288</strain>
    </source>
</reference>
<dbReference type="PROSITE" id="PS51059">
    <property type="entry name" value="PARP_CATALYTIC"/>
    <property type="match status" value="1"/>
</dbReference>
<dbReference type="InterPro" id="IPR044964">
    <property type="entry name" value="RCD1/SRO1-5"/>
</dbReference>
<dbReference type="EMBL" id="JBBWWR010000015">
    <property type="protein sequence ID" value="KAK8950520.1"/>
    <property type="molecule type" value="Genomic_DNA"/>
</dbReference>
<dbReference type="Proteomes" id="UP001412067">
    <property type="component" value="Unassembled WGS sequence"/>
</dbReference>